<keyword evidence="3" id="KW-1185">Reference proteome</keyword>
<name>A0A327QZW6_9FLAO</name>
<evidence type="ECO:0000313" key="2">
    <source>
        <dbReference type="EMBL" id="RAJ09194.1"/>
    </source>
</evidence>
<gene>
    <name evidence="2" type="ORF">LV92_03414</name>
</gene>
<protein>
    <submittedName>
        <fullName evidence="2">Phosphorylcholine metabolism protein LicD</fullName>
    </submittedName>
</protein>
<dbReference type="PANTHER" id="PTHR43404:SF1">
    <property type="entry name" value="MNN4P"/>
    <property type="match status" value="1"/>
</dbReference>
<dbReference type="GO" id="GO:0009100">
    <property type="term" value="P:glycoprotein metabolic process"/>
    <property type="evidence" value="ECO:0007669"/>
    <property type="project" value="UniProtKB-ARBA"/>
</dbReference>
<dbReference type="InterPro" id="IPR007074">
    <property type="entry name" value="LicD/FKTN/FKRP_NTP_transf"/>
</dbReference>
<dbReference type="RefSeq" id="WP_111624764.1">
    <property type="nucleotide sequence ID" value="NZ_QLLN01000006.1"/>
</dbReference>
<dbReference type="PANTHER" id="PTHR43404">
    <property type="entry name" value="LIPOPOLYSACCHARIDE CHOLINEPHOSPHOTRANSFERASE LICD"/>
    <property type="match status" value="1"/>
</dbReference>
<dbReference type="AlphaFoldDB" id="A0A327QZW6"/>
<evidence type="ECO:0000313" key="3">
    <source>
        <dbReference type="Proteomes" id="UP000249696"/>
    </source>
</evidence>
<dbReference type="Pfam" id="PF04991">
    <property type="entry name" value="LicD"/>
    <property type="match status" value="1"/>
</dbReference>
<evidence type="ECO:0000259" key="1">
    <source>
        <dbReference type="Pfam" id="PF04991"/>
    </source>
</evidence>
<organism evidence="2 3">
    <name type="scientific">Arenibacter echinorum</name>
    <dbReference type="NCBI Taxonomy" id="440515"/>
    <lineage>
        <taxon>Bacteria</taxon>
        <taxon>Pseudomonadati</taxon>
        <taxon>Bacteroidota</taxon>
        <taxon>Flavobacteriia</taxon>
        <taxon>Flavobacteriales</taxon>
        <taxon>Flavobacteriaceae</taxon>
        <taxon>Arenibacter</taxon>
    </lineage>
</organism>
<comment type="caution">
    <text evidence="2">The sequence shown here is derived from an EMBL/GenBank/DDBJ whole genome shotgun (WGS) entry which is preliminary data.</text>
</comment>
<sequence length="194" mass="23160">MAYNITLEGKNIVIAERMLKNVAAIFNQCNIDYWVEGGTLLGIKRENRLLPWDNDVDMSINHDQLDKLGHFYLELKKAGYRVRTRYFDETSEFFTKGNTRMIKLREKRFFGLLKGAVCLDVFIKYQHGENSYWEIDNKTKFVPSKFYRTFKHITFKDFDYKIPALIDEYLTYRYGDWQKQVKNWDTSKDDNAIA</sequence>
<dbReference type="EMBL" id="QLLN01000006">
    <property type="protein sequence ID" value="RAJ09194.1"/>
    <property type="molecule type" value="Genomic_DNA"/>
</dbReference>
<feature type="domain" description="LicD/FKTN/FKRP nucleotidyltransferase" evidence="1">
    <location>
        <begin position="29"/>
        <end position="134"/>
    </location>
</feature>
<reference evidence="2 3" key="1">
    <citation type="submission" date="2018-06" db="EMBL/GenBank/DDBJ databases">
        <title>Genomic Encyclopedia of Archaeal and Bacterial Type Strains, Phase II (KMG-II): from individual species to whole genera.</title>
        <authorList>
            <person name="Goeker M."/>
        </authorList>
    </citation>
    <scope>NUCLEOTIDE SEQUENCE [LARGE SCALE GENOMIC DNA]</scope>
    <source>
        <strain evidence="2 3">DSM 23522</strain>
    </source>
</reference>
<dbReference type="InterPro" id="IPR052942">
    <property type="entry name" value="LPS_cholinephosphotransferase"/>
</dbReference>
<dbReference type="Proteomes" id="UP000249696">
    <property type="component" value="Unassembled WGS sequence"/>
</dbReference>
<accession>A0A327QZW6</accession>
<proteinExistence type="predicted"/>
<dbReference type="OrthoDB" id="9786100at2"/>